<dbReference type="AlphaFoldDB" id="A0AB34Q0R3"/>
<dbReference type="RefSeq" id="WP_033481656.1">
    <property type="nucleotide sequence ID" value="NC_022541.1"/>
</dbReference>
<dbReference type="EMBL" id="JSEY02000140">
    <property type="protein sequence ID" value="KGU47595.1"/>
    <property type="molecule type" value="Genomic_DNA"/>
</dbReference>
<dbReference type="Proteomes" id="UP000030585">
    <property type="component" value="Unassembled WGS sequence"/>
</dbReference>
<accession>A0AB34Q0R3</accession>
<comment type="caution">
    <text evidence="1">The sequence shown here is derived from an EMBL/GenBank/DDBJ whole genome shotgun (WGS) entry which is preliminary data.</text>
</comment>
<organism evidence="1 2">
    <name type="scientific">Xanthomonas citri pv. fuscans</name>
    <dbReference type="NCBI Taxonomy" id="366649"/>
    <lineage>
        <taxon>Bacteria</taxon>
        <taxon>Pseudomonadati</taxon>
        <taxon>Pseudomonadota</taxon>
        <taxon>Gammaproteobacteria</taxon>
        <taxon>Lysobacterales</taxon>
        <taxon>Lysobacteraceae</taxon>
        <taxon>Xanthomonas</taxon>
    </lineage>
</organism>
<sequence length="87" mass="9790">MSSRSIVCGEILGAGPYSLTLKTDERQEWCDVPRTAAPYLLVNGAAKDAREDHIPAFYYRRPGHLITPWSIKFQDRNGLRKVSAVDL</sequence>
<name>A0AB34Q0R3_XANCI</name>
<protein>
    <submittedName>
        <fullName evidence="1">Uncharacterized protein</fullName>
    </submittedName>
</protein>
<proteinExistence type="predicted"/>
<reference evidence="2" key="1">
    <citation type="submission" date="2015-04" db="EMBL/GenBank/DDBJ databases">
        <title>Genome sequencing of pathogens of bean.</title>
        <authorList>
            <person name="Harrison J."/>
            <person name="Aritua V."/>
            <person name="Sapp M."/>
            <person name="Smith J."/>
            <person name="Studholme D.J."/>
        </authorList>
    </citation>
    <scope>NUCLEOTIDE SEQUENCE [LARGE SCALE GENOMIC DNA]</scope>
    <source>
        <strain evidence="2">NCPPB 1058</strain>
    </source>
</reference>
<evidence type="ECO:0000313" key="2">
    <source>
        <dbReference type="Proteomes" id="UP000030585"/>
    </source>
</evidence>
<evidence type="ECO:0000313" key="1">
    <source>
        <dbReference type="EMBL" id="KGU47595.1"/>
    </source>
</evidence>
<gene>
    <name evidence="1" type="ORF">NY98_21890</name>
</gene>